<feature type="region of interest" description="Disordered" evidence="7">
    <location>
        <begin position="84"/>
        <end position="195"/>
    </location>
</feature>
<dbReference type="OrthoDB" id="45365at2759"/>
<keyword evidence="5" id="KW-0862">Zinc</keyword>
<dbReference type="GO" id="GO:0008270">
    <property type="term" value="F:zinc ion binding"/>
    <property type="evidence" value="ECO:0007669"/>
    <property type="project" value="UniProtKB-KW"/>
</dbReference>
<gene>
    <name evidence="10" type="ORF">CYY_006924</name>
</gene>
<dbReference type="Gene3D" id="3.30.40.10">
    <property type="entry name" value="Zinc/RING finger domain, C3HC4 (zinc finger)"/>
    <property type="match status" value="1"/>
</dbReference>
<dbReference type="AlphaFoldDB" id="A0A8J4UYD1"/>
<comment type="caution">
    <text evidence="10">The sequence shown here is derived from an EMBL/GenBank/DDBJ whole genome shotgun (WGS) entry which is preliminary data.</text>
</comment>
<dbReference type="Pfam" id="PF00097">
    <property type="entry name" value="zf-C3HC4"/>
    <property type="match status" value="1"/>
</dbReference>
<organism evidence="10 11">
    <name type="scientific">Polysphondylium violaceum</name>
    <dbReference type="NCBI Taxonomy" id="133409"/>
    <lineage>
        <taxon>Eukaryota</taxon>
        <taxon>Amoebozoa</taxon>
        <taxon>Evosea</taxon>
        <taxon>Eumycetozoa</taxon>
        <taxon>Dictyostelia</taxon>
        <taxon>Dictyosteliales</taxon>
        <taxon>Dictyosteliaceae</taxon>
        <taxon>Polysphondylium</taxon>
    </lineage>
</organism>
<dbReference type="SUPFAM" id="SSF57850">
    <property type="entry name" value="RING/U-box"/>
    <property type="match status" value="1"/>
</dbReference>
<feature type="compositionally biased region" description="Low complexity" evidence="7">
    <location>
        <begin position="543"/>
        <end position="553"/>
    </location>
</feature>
<keyword evidence="11" id="KW-1185">Reference proteome</keyword>
<dbReference type="PROSITE" id="PS00518">
    <property type="entry name" value="ZF_RING_1"/>
    <property type="match status" value="1"/>
</dbReference>
<feature type="region of interest" description="Disordered" evidence="7">
    <location>
        <begin position="536"/>
        <end position="573"/>
    </location>
</feature>
<dbReference type="InterPro" id="IPR000315">
    <property type="entry name" value="Znf_B-box"/>
</dbReference>
<feature type="region of interest" description="Disordered" evidence="7">
    <location>
        <begin position="841"/>
        <end position="860"/>
    </location>
</feature>
<dbReference type="InterPro" id="IPR018957">
    <property type="entry name" value="Znf_C3HC4_RING-type"/>
</dbReference>
<protein>
    <recommendedName>
        <fullName evidence="12">RING zinc finger-containing protein</fullName>
    </recommendedName>
</protein>
<evidence type="ECO:0000259" key="9">
    <source>
        <dbReference type="PROSITE" id="PS50119"/>
    </source>
</evidence>
<dbReference type="Gene3D" id="2.120.10.80">
    <property type="entry name" value="Kelch-type beta propeller"/>
    <property type="match status" value="1"/>
</dbReference>
<feature type="compositionally biased region" description="Polar residues" evidence="7">
    <location>
        <begin position="554"/>
        <end position="573"/>
    </location>
</feature>
<feature type="compositionally biased region" description="Low complexity" evidence="7">
    <location>
        <begin position="841"/>
        <end position="853"/>
    </location>
</feature>
<dbReference type="SMART" id="SM00612">
    <property type="entry name" value="Kelch"/>
    <property type="match status" value="2"/>
</dbReference>
<dbReference type="EMBL" id="AJWJ01000341">
    <property type="protein sequence ID" value="KAF2071758.1"/>
    <property type="molecule type" value="Genomic_DNA"/>
</dbReference>
<feature type="region of interest" description="Disordered" evidence="7">
    <location>
        <begin position="456"/>
        <end position="502"/>
    </location>
</feature>
<dbReference type="InterPro" id="IPR001841">
    <property type="entry name" value="Znf_RING"/>
</dbReference>
<accession>A0A8J4UYD1</accession>
<dbReference type="Gene3D" id="3.30.160.60">
    <property type="entry name" value="Classic Zinc Finger"/>
    <property type="match status" value="1"/>
</dbReference>
<dbReference type="InterPro" id="IPR017907">
    <property type="entry name" value="Znf_RING_CS"/>
</dbReference>
<dbReference type="SUPFAM" id="SSF117281">
    <property type="entry name" value="Kelch motif"/>
    <property type="match status" value="1"/>
</dbReference>
<evidence type="ECO:0000313" key="11">
    <source>
        <dbReference type="Proteomes" id="UP000695562"/>
    </source>
</evidence>
<dbReference type="Proteomes" id="UP000695562">
    <property type="component" value="Unassembled WGS sequence"/>
</dbReference>
<keyword evidence="2" id="KW-0479">Metal-binding</keyword>
<dbReference type="InterPro" id="IPR006652">
    <property type="entry name" value="Kelch_1"/>
</dbReference>
<dbReference type="PROSITE" id="PS50089">
    <property type="entry name" value="ZF_RING_2"/>
    <property type="match status" value="1"/>
</dbReference>
<dbReference type="PANTHER" id="PTHR24412">
    <property type="entry name" value="KELCH PROTEIN"/>
    <property type="match status" value="1"/>
</dbReference>
<dbReference type="PROSITE" id="PS50119">
    <property type="entry name" value="ZF_BBOX"/>
    <property type="match status" value="1"/>
</dbReference>
<dbReference type="Pfam" id="PF24681">
    <property type="entry name" value="Kelch_KLHDC2_KLHL20_DRC7"/>
    <property type="match status" value="1"/>
</dbReference>
<name>A0A8J4UYD1_9MYCE</name>
<dbReference type="Pfam" id="PF00643">
    <property type="entry name" value="zf-B_box"/>
    <property type="match status" value="1"/>
</dbReference>
<dbReference type="SUPFAM" id="SSF57845">
    <property type="entry name" value="B-box zinc-binding domain"/>
    <property type="match status" value="1"/>
</dbReference>
<keyword evidence="3" id="KW-0677">Repeat</keyword>
<sequence>MEKLLTCIGPSCSTLYLDPRSLDCDHILCFTCLEKLYKPGRSSYIVCPLCEKQTLILDSISSDLPTIPCIEQVIKHFNEQELPIPMPRSGASVAKTTTTTTTNTGGKIISPPLNSTDQHNSPSTSQGSPSKFSLAGLSNLGRKASFSLLSPRSPRGKEKESPLRNSNTSGVNSTTASASPPTTTTTNTGKTLSPPIKATVTKVPIKSTIKLSTSPLSTSPVLQAKVVKLQPKLEDLMVSIIKCPSHSEPLKLFCENCDSLVCLECILSHNGHQFIKPPIEMEKRFSEVESLFDAISMYPNKLLKQKQSIEQRYNESFTQYKDTKNKIKCDIDQMIKNLQERRDTLEMQMDKEWNLQKATMEDQIGKITSSINEIQSSHPLNQYLMERHTSGQSGDSEKVSACLLKKYADLKKVEDTSIDLCNQVITTVEWRWESEFQFPQLFTTGRNGQPTTVIYRSKRNGSSNSNQSVMTTPPLNGSNNTPPMTPDGNINHTTNTPNASKQLSSTLSCSVLNLSGGMPQINIQSNPLTRQNSVYITIPSSPPASNSTSPSLSYQNGKSSPNGTFIDTSASSSPQKIQLKNPIYGKLLTRKDSTVTQRKSFIYGFNPTGGIDIFDPSQNRWRNSTASMINKTSEFSCVFDNVNFIYRFGGKESLNEIHKYSLDKDSWQKLDITIPTPRYAHYALYDGLKNIYLIGGKSADGLNSKVLERYDIISKSWSDLKPMNHARSNFHAFYHPNKKCIYVVDGYVSKERKSTVEMYSIDHNKWTVIGEIKQSRYFASVSFDGSRYINVMGGVDRATLKDISSMERFDTQNNTWETVTNPSPLSILTSSSSSSLVKSSSTSSLSSQSSSTSNGTTPTKQNNSLLSIEKIQFFNTTLFDGEQYIYYFGINIDEVCPLLYRYSLRSKKFERLSTYKSHLDLFSQLILVLK</sequence>
<evidence type="ECO:0000256" key="2">
    <source>
        <dbReference type="ARBA" id="ARBA00022723"/>
    </source>
</evidence>
<evidence type="ECO:0008006" key="12">
    <source>
        <dbReference type="Google" id="ProtNLM"/>
    </source>
</evidence>
<feature type="domain" description="B box-type" evidence="9">
    <location>
        <begin position="238"/>
        <end position="277"/>
    </location>
</feature>
<keyword evidence="1" id="KW-0880">Kelch repeat</keyword>
<evidence type="ECO:0000256" key="1">
    <source>
        <dbReference type="ARBA" id="ARBA00022441"/>
    </source>
</evidence>
<dbReference type="CDD" id="cd19756">
    <property type="entry name" value="Bbox2"/>
    <property type="match status" value="1"/>
</dbReference>
<dbReference type="InterPro" id="IPR015915">
    <property type="entry name" value="Kelch-typ_b-propeller"/>
</dbReference>
<evidence type="ECO:0000256" key="5">
    <source>
        <dbReference type="ARBA" id="ARBA00022833"/>
    </source>
</evidence>
<dbReference type="InterPro" id="IPR013083">
    <property type="entry name" value="Znf_RING/FYVE/PHD"/>
</dbReference>
<evidence type="ECO:0000256" key="7">
    <source>
        <dbReference type="SAM" id="MobiDB-lite"/>
    </source>
</evidence>
<dbReference type="PANTHER" id="PTHR24412:SF489">
    <property type="entry name" value="RING FINGER DOMAIN AND KELCH REPEAT-CONTAINING PROTEIN DDB_G0271372"/>
    <property type="match status" value="1"/>
</dbReference>
<dbReference type="SMART" id="SM00336">
    <property type="entry name" value="BBOX"/>
    <property type="match status" value="1"/>
</dbReference>
<proteinExistence type="predicted"/>
<evidence type="ECO:0000313" key="10">
    <source>
        <dbReference type="EMBL" id="KAF2071758.1"/>
    </source>
</evidence>
<feature type="compositionally biased region" description="Polar residues" evidence="7">
    <location>
        <begin position="112"/>
        <end position="131"/>
    </location>
</feature>
<evidence type="ECO:0000256" key="6">
    <source>
        <dbReference type="PROSITE-ProRule" id="PRU00024"/>
    </source>
</evidence>
<feature type="compositionally biased region" description="Low complexity" evidence="7">
    <location>
        <begin position="172"/>
        <end position="188"/>
    </location>
</feature>
<feature type="domain" description="RING-type" evidence="8">
    <location>
        <begin position="12"/>
        <end position="51"/>
    </location>
</feature>
<keyword evidence="4 6" id="KW-0863">Zinc-finger</keyword>
<evidence type="ECO:0000256" key="4">
    <source>
        <dbReference type="ARBA" id="ARBA00022771"/>
    </source>
</evidence>
<evidence type="ECO:0000256" key="3">
    <source>
        <dbReference type="ARBA" id="ARBA00022737"/>
    </source>
</evidence>
<reference evidence="10" key="1">
    <citation type="submission" date="2020-01" db="EMBL/GenBank/DDBJ databases">
        <title>Development of genomics and gene disruption for Polysphondylium violaceum indicates a role for the polyketide synthase stlB in stalk morphogenesis.</title>
        <authorList>
            <person name="Narita B."/>
            <person name="Kawabe Y."/>
            <person name="Kin K."/>
            <person name="Saito T."/>
            <person name="Gibbs R."/>
            <person name="Kuspa A."/>
            <person name="Muzny D."/>
            <person name="Queller D."/>
            <person name="Richards S."/>
            <person name="Strassman J."/>
            <person name="Sucgang R."/>
            <person name="Worley K."/>
            <person name="Schaap P."/>
        </authorList>
    </citation>
    <scope>NUCLEOTIDE SEQUENCE</scope>
    <source>
        <strain evidence="10">QSvi11</strain>
    </source>
</reference>
<evidence type="ECO:0000259" key="8">
    <source>
        <dbReference type="PROSITE" id="PS50089"/>
    </source>
</evidence>